<name>A0A7V4E4D1_UNCW3</name>
<dbReference type="NCBIfam" id="TIGR04183">
    <property type="entry name" value="Por_Secre_tail"/>
    <property type="match status" value="1"/>
</dbReference>
<dbReference type="AlphaFoldDB" id="A0A7V4E4D1"/>
<dbReference type="InterPro" id="IPR026444">
    <property type="entry name" value="Secre_tail"/>
</dbReference>
<dbReference type="Pfam" id="PF08309">
    <property type="entry name" value="LVIVD"/>
    <property type="match status" value="1"/>
</dbReference>
<gene>
    <name evidence="2" type="ORF">ENU74_03700</name>
</gene>
<evidence type="ECO:0000313" key="2">
    <source>
        <dbReference type="EMBL" id="HGK63678.1"/>
    </source>
</evidence>
<feature type="domain" description="Secretion system C-terminal sorting" evidence="1">
    <location>
        <begin position="114"/>
        <end position="169"/>
    </location>
</feature>
<accession>A0A7V4E4D1</accession>
<proteinExistence type="predicted"/>
<dbReference type="EMBL" id="DTDR01000095">
    <property type="protein sequence ID" value="HGK63678.1"/>
    <property type="molecule type" value="Genomic_DNA"/>
</dbReference>
<reference evidence="2" key="1">
    <citation type="journal article" date="2020" name="mSystems">
        <title>Genome- and Community-Level Interaction Insights into Carbon Utilization and Element Cycling Functions of Hydrothermarchaeota in Hydrothermal Sediment.</title>
        <authorList>
            <person name="Zhou Z."/>
            <person name="Liu Y."/>
            <person name="Xu W."/>
            <person name="Pan J."/>
            <person name="Luo Z.H."/>
            <person name="Li M."/>
        </authorList>
    </citation>
    <scope>NUCLEOTIDE SEQUENCE [LARGE SCALE GENOMIC DNA]</scope>
    <source>
        <strain evidence="2">SpSt-697</strain>
    </source>
</reference>
<dbReference type="Pfam" id="PF18962">
    <property type="entry name" value="Por_Secre_tail"/>
    <property type="match status" value="1"/>
</dbReference>
<organism evidence="2">
    <name type="scientific">candidate division WOR-3 bacterium</name>
    <dbReference type="NCBI Taxonomy" id="2052148"/>
    <lineage>
        <taxon>Bacteria</taxon>
        <taxon>Bacteria division WOR-3</taxon>
    </lineage>
</organism>
<dbReference type="InterPro" id="IPR013211">
    <property type="entry name" value="LVIVD"/>
</dbReference>
<sequence length="174" mass="19691">MVLRIINIANPFEVGYYDTSGYAVGVFVSNNYAYIADQSYGLRIIDITNPQNPSEVGYYLTPAKALDVFVLNSYIYTACGPAGIQIYQGPLAAVKEDFSLDKKPTIYFDQSNSFLYITSPTLVKEIKIYNTSGSLIKKFTNCQSKRIKISLEKLRRGIYFLKIDNKNYKLSIIK</sequence>
<comment type="caution">
    <text evidence="2">The sequence shown here is derived from an EMBL/GenBank/DDBJ whole genome shotgun (WGS) entry which is preliminary data.</text>
</comment>
<evidence type="ECO:0000259" key="1">
    <source>
        <dbReference type="Pfam" id="PF18962"/>
    </source>
</evidence>
<protein>
    <submittedName>
        <fullName evidence="2">T9SS type A sorting domain-containing protein</fullName>
    </submittedName>
</protein>